<keyword evidence="2" id="KW-1185">Reference proteome</keyword>
<accession>I0A0B9</accession>
<reference evidence="1 2" key="2">
    <citation type="journal article" date="2014" name="Extremophiles">
        <title>Analysis of the complete genome of Fervidococcus fontis confirms the distinct phylogenetic position of the order Fervidicoccales and suggests its environmental function.</title>
        <authorList>
            <person name="Lebedinsky A.V."/>
            <person name="Mardanov A.V."/>
            <person name="Kublanov I.V."/>
            <person name="Gumerov V.M."/>
            <person name="Beletsky A.V."/>
            <person name="Perevalova A.A."/>
            <person name="Bidzhieva S.Kh."/>
            <person name="Bonch-Osmolovskaya E.A."/>
            <person name="Skryabin K.G."/>
            <person name="Ravin N.V."/>
        </authorList>
    </citation>
    <scope>NUCLEOTIDE SEQUENCE [LARGE SCALE GENOMIC DNA]</scope>
    <source>
        <strain evidence="2">DSM 19380 / VKM B-2539 / Kam940</strain>
    </source>
</reference>
<dbReference type="KEGG" id="ffo:FFONT_0436"/>
<sequence>MFLSDIFTYINKKAYSQVIDYFTTENLLTYEQKLKKIINFYTIHSNVVLVIINKRILIIFQNKL</sequence>
<dbReference type="EMBL" id="CP003423">
    <property type="protein sequence ID" value="AFH42426.1"/>
    <property type="molecule type" value="Genomic_DNA"/>
</dbReference>
<evidence type="ECO:0000313" key="2">
    <source>
        <dbReference type="Proteomes" id="UP000007391"/>
    </source>
</evidence>
<name>I0A0B9_FERFK</name>
<dbReference type="STRING" id="1163730.FFONT_0436"/>
<dbReference type="Proteomes" id="UP000007391">
    <property type="component" value="Chromosome"/>
</dbReference>
<proteinExistence type="predicted"/>
<dbReference type="InParanoid" id="I0A0B9"/>
<organism evidence="1 2">
    <name type="scientific">Fervidicoccus fontis (strain DSM 19380 / JCM 18336 / VKM B-2539 / Kam940)</name>
    <dbReference type="NCBI Taxonomy" id="1163730"/>
    <lineage>
        <taxon>Archaea</taxon>
        <taxon>Thermoproteota</taxon>
        <taxon>Thermoprotei</taxon>
        <taxon>Fervidicoccales</taxon>
        <taxon>Fervidicoccaceae</taxon>
        <taxon>Fervidicoccus</taxon>
    </lineage>
</organism>
<protein>
    <submittedName>
        <fullName evidence="1">Uncharacterized protein</fullName>
    </submittedName>
</protein>
<gene>
    <name evidence="1" type="ordered locus">FFONT_0436</name>
</gene>
<dbReference type="HOGENOM" id="CLU_2856947_0_0_2"/>
<evidence type="ECO:0000313" key="1">
    <source>
        <dbReference type="EMBL" id="AFH42426.1"/>
    </source>
</evidence>
<dbReference type="AlphaFoldDB" id="I0A0B9"/>
<reference evidence="2" key="1">
    <citation type="submission" date="2012-03" db="EMBL/GenBank/DDBJ databases">
        <title>Fervidicoccus fontis complete genome analysis confirms its distinct phylogenetic position and predicts its environmental function.</title>
        <authorList>
            <person name="Lebedinsky A.V."/>
            <person name="Mardanov A.V."/>
            <person name="Gumerov V.M."/>
            <person name="Beletsky A.V."/>
            <person name="Kublanov I.V."/>
            <person name="Perevalova A.A."/>
            <person name="Bonch-Osmolovskaya E.A."/>
            <person name="Ravin N.V."/>
            <person name="Skryabin K.G."/>
        </authorList>
    </citation>
    <scope>NUCLEOTIDE SEQUENCE [LARGE SCALE GENOMIC DNA]</scope>
    <source>
        <strain evidence="2">DSM 19380 / VKM B-2539 / Kam940</strain>
    </source>
</reference>